<sequence>MESIKIKIGEEELVFEVNKVARQSDSSVLLRYGDNVLLITCVAKETEEKRDFLPLLVEYREQTYAAGKIPGGFFKREGKPRDREIIYGRAIDRAIRPHFPKNFIEDIEVVAYLLSYDMEYEGDLLGIIGASCALTISDIPFEGPIGAVRVGMIDDEFIINPKKSLLEKSKFNLLIAGKNGGIGMIEFHGKEIDEEIIIKAVKFAMPYIDEIIEAQNILKNRLQIDKKEGQRIIVQDEIYERIKEYKNELEDALFIQEKKIRNKALQELEEKIIKNLITIFPEKEKEIMHAIFEFERKIVREKIIKDRIRMDGRKEDDIRAISCEIGILPRTHGSALFTRGETQAMVVTTLGTKEDEQRLSELEGEETKRFMLHYNFPPFSVGEIAPLKAPSRREIGHGNLAEKAIEPLIPDEEIFPYTIRVVSDILESNGSTSMATVCGASLSLMDAGVPIPSHVAGISIGLIEENENYVLLTDIIGAEDHFGDMDFKVAGTKKGITSIQLDLKIEGLKIPIFEEALYKAKKAREFIIDIMEKTIKEPRKTLSRFAPKVSAFFIPKEKIGEVIGPSGRVIKKIIEKTNVKIDIEDETGKVTIYSSEYENIEEAKRMIEEIVQEIEVGKVYFGKVVKIAPYGAFVELAPGKIGLVHISELSDKKINKIDEIVKIGDEIIVKVIEIDEYGRLKLSRKQAAREGCIEIERKRPL</sequence>
<dbReference type="NCBIfam" id="NF008805">
    <property type="entry name" value="PRK11824.1"/>
    <property type="match status" value="1"/>
</dbReference>
<evidence type="ECO:0000313" key="10">
    <source>
        <dbReference type="EMBL" id="HGK53869.1"/>
    </source>
</evidence>
<reference evidence="10" key="1">
    <citation type="journal article" date="2020" name="mSystems">
        <title>Genome- and Community-Level Interaction Insights into Carbon Utilization and Element Cycling Functions of Hydrothermarchaeota in Hydrothermal Sediment.</title>
        <authorList>
            <person name="Zhou Z."/>
            <person name="Liu Y."/>
            <person name="Xu W."/>
            <person name="Pan J."/>
            <person name="Luo Z.H."/>
            <person name="Li M."/>
        </authorList>
    </citation>
    <scope>NUCLEOTIDE SEQUENCE [LARGE SCALE GENOMIC DNA]</scope>
    <source>
        <strain evidence="10">SpSt-695</strain>
    </source>
</reference>
<dbReference type="Gene3D" id="3.30.1370.10">
    <property type="entry name" value="K Homology domain, type 1"/>
    <property type="match status" value="1"/>
</dbReference>
<dbReference type="InterPro" id="IPR036345">
    <property type="entry name" value="ExoRNase_PH_dom2_sf"/>
</dbReference>
<dbReference type="InterPro" id="IPR020568">
    <property type="entry name" value="Ribosomal_Su5_D2-typ_SF"/>
</dbReference>
<dbReference type="EMBL" id="DTDP01000105">
    <property type="protein sequence ID" value="HGK53869.1"/>
    <property type="molecule type" value="Genomic_DNA"/>
</dbReference>
<dbReference type="FunFam" id="3.30.230.70:FF:000001">
    <property type="entry name" value="Polyribonucleotide nucleotidyltransferase"/>
    <property type="match status" value="1"/>
</dbReference>
<dbReference type="Pfam" id="PF03725">
    <property type="entry name" value="RNase_PH_C"/>
    <property type="match status" value="1"/>
</dbReference>
<dbReference type="Gene3D" id="2.40.50.140">
    <property type="entry name" value="Nucleic acid-binding proteins"/>
    <property type="match status" value="1"/>
</dbReference>
<dbReference type="InterPro" id="IPR012162">
    <property type="entry name" value="PNPase"/>
</dbReference>
<dbReference type="SUPFAM" id="SSF54211">
    <property type="entry name" value="Ribosomal protein S5 domain 2-like"/>
    <property type="match status" value="2"/>
</dbReference>
<protein>
    <recommendedName>
        <fullName evidence="8">Polyribonucleotide nucleotidyltransferase</fullName>
        <ecNumber evidence="8">2.7.7.8</ecNumber>
    </recommendedName>
    <alternativeName>
        <fullName evidence="8">Polynucleotide phosphorylase</fullName>
        <shortName evidence="8">PNPase</shortName>
    </alternativeName>
</protein>
<dbReference type="GO" id="GO:0004654">
    <property type="term" value="F:polyribonucleotide nucleotidyltransferase activity"/>
    <property type="evidence" value="ECO:0007669"/>
    <property type="project" value="UniProtKB-UniRule"/>
</dbReference>
<keyword evidence="6 8" id="KW-0460">Magnesium</keyword>
<evidence type="ECO:0000256" key="6">
    <source>
        <dbReference type="ARBA" id="ARBA00022842"/>
    </source>
</evidence>
<dbReference type="SMART" id="SM00316">
    <property type="entry name" value="S1"/>
    <property type="match status" value="1"/>
</dbReference>
<dbReference type="InterPro" id="IPR036612">
    <property type="entry name" value="KH_dom_type_1_sf"/>
</dbReference>
<organism evidence="10">
    <name type="scientific">candidate division WOR-3 bacterium</name>
    <dbReference type="NCBI Taxonomy" id="2052148"/>
    <lineage>
        <taxon>Bacteria</taxon>
        <taxon>Bacteria division WOR-3</taxon>
    </lineage>
</organism>
<evidence type="ECO:0000256" key="1">
    <source>
        <dbReference type="ARBA" id="ARBA00007404"/>
    </source>
</evidence>
<dbReference type="InterPro" id="IPR003029">
    <property type="entry name" value="S1_domain"/>
</dbReference>
<dbReference type="Pfam" id="PF00013">
    <property type="entry name" value="KH_1"/>
    <property type="match status" value="1"/>
</dbReference>
<evidence type="ECO:0000256" key="5">
    <source>
        <dbReference type="ARBA" id="ARBA00022723"/>
    </source>
</evidence>
<dbReference type="PANTHER" id="PTHR11252">
    <property type="entry name" value="POLYRIBONUCLEOTIDE NUCLEOTIDYLTRANSFERASE"/>
    <property type="match status" value="1"/>
</dbReference>
<dbReference type="Pfam" id="PF00575">
    <property type="entry name" value="S1"/>
    <property type="match status" value="1"/>
</dbReference>
<dbReference type="AlphaFoldDB" id="A0A7V3ZTI3"/>
<comment type="catalytic activity">
    <reaction evidence="8">
        <text>RNA(n+1) + phosphate = RNA(n) + a ribonucleoside 5'-diphosphate</text>
        <dbReference type="Rhea" id="RHEA:22096"/>
        <dbReference type="Rhea" id="RHEA-COMP:14527"/>
        <dbReference type="Rhea" id="RHEA-COMP:17342"/>
        <dbReference type="ChEBI" id="CHEBI:43474"/>
        <dbReference type="ChEBI" id="CHEBI:57930"/>
        <dbReference type="ChEBI" id="CHEBI:140395"/>
        <dbReference type="EC" id="2.7.7.8"/>
    </reaction>
</comment>
<dbReference type="PIRSF" id="PIRSF005499">
    <property type="entry name" value="PNPase"/>
    <property type="match status" value="1"/>
</dbReference>
<dbReference type="EC" id="2.7.7.8" evidence="8"/>
<dbReference type="CDD" id="cd11364">
    <property type="entry name" value="RNase_PH_PNPase_2"/>
    <property type="match status" value="1"/>
</dbReference>
<evidence type="ECO:0000256" key="2">
    <source>
        <dbReference type="ARBA" id="ARBA00022490"/>
    </source>
</evidence>
<dbReference type="Pfam" id="PF03726">
    <property type="entry name" value="PNPase"/>
    <property type="match status" value="1"/>
</dbReference>
<dbReference type="PROSITE" id="PS50084">
    <property type="entry name" value="KH_TYPE_1"/>
    <property type="match status" value="1"/>
</dbReference>
<evidence type="ECO:0000256" key="8">
    <source>
        <dbReference type="HAMAP-Rule" id="MF_01595"/>
    </source>
</evidence>
<dbReference type="GO" id="GO:0000175">
    <property type="term" value="F:3'-5'-RNA exonuclease activity"/>
    <property type="evidence" value="ECO:0007669"/>
    <property type="project" value="TreeGrafter"/>
</dbReference>
<dbReference type="InterPro" id="IPR004087">
    <property type="entry name" value="KH_dom"/>
</dbReference>
<accession>A0A7V3ZTI3</accession>
<dbReference type="Pfam" id="PF01138">
    <property type="entry name" value="RNase_PH"/>
    <property type="match status" value="2"/>
</dbReference>
<dbReference type="PROSITE" id="PS50126">
    <property type="entry name" value="S1"/>
    <property type="match status" value="1"/>
</dbReference>
<name>A0A7V3ZTI3_UNCW3</name>
<comment type="cofactor">
    <cofactor evidence="8">
        <name>Mg(2+)</name>
        <dbReference type="ChEBI" id="CHEBI:18420"/>
    </cofactor>
</comment>
<comment type="caution">
    <text evidence="10">The sequence shown here is derived from an EMBL/GenBank/DDBJ whole genome shotgun (WGS) entry which is preliminary data.</text>
</comment>
<dbReference type="FunFam" id="3.30.1370.10:FF:000001">
    <property type="entry name" value="Polyribonucleotide nucleotidyltransferase"/>
    <property type="match status" value="1"/>
</dbReference>
<dbReference type="GO" id="GO:0003723">
    <property type="term" value="F:RNA binding"/>
    <property type="evidence" value="ECO:0007669"/>
    <property type="project" value="UniProtKB-UniRule"/>
</dbReference>
<evidence type="ECO:0000259" key="9">
    <source>
        <dbReference type="PROSITE" id="PS50126"/>
    </source>
</evidence>
<proteinExistence type="inferred from homology"/>
<dbReference type="PANTHER" id="PTHR11252:SF0">
    <property type="entry name" value="POLYRIBONUCLEOTIDE NUCLEOTIDYLTRANSFERASE 1, MITOCHONDRIAL"/>
    <property type="match status" value="1"/>
</dbReference>
<dbReference type="SUPFAM" id="SSF54791">
    <property type="entry name" value="Eukaryotic type KH-domain (KH-domain type I)"/>
    <property type="match status" value="1"/>
</dbReference>
<evidence type="ECO:0000256" key="7">
    <source>
        <dbReference type="ARBA" id="ARBA00022884"/>
    </source>
</evidence>
<keyword evidence="3 8" id="KW-0808">Transferase</keyword>
<evidence type="ECO:0000256" key="3">
    <source>
        <dbReference type="ARBA" id="ARBA00022679"/>
    </source>
</evidence>
<comment type="similarity">
    <text evidence="1 8">Belongs to the polyribonucleotide nucleotidyltransferase family.</text>
</comment>
<keyword evidence="4 8" id="KW-0548">Nucleotidyltransferase</keyword>
<dbReference type="Gene3D" id="3.30.230.70">
    <property type="entry name" value="GHMP Kinase, N-terminal domain"/>
    <property type="match status" value="2"/>
</dbReference>
<dbReference type="SMART" id="SM00322">
    <property type="entry name" value="KH"/>
    <property type="match status" value="1"/>
</dbReference>
<dbReference type="GO" id="GO:0006402">
    <property type="term" value="P:mRNA catabolic process"/>
    <property type="evidence" value="ECO:0007669"/>
    <property type="project" value="UniProtKB-UniRule"/>
</dbReference>
<gene>
    <name evidence="8" type="primary">pnp</name>
    <name evidence="10" type="ORF">ENU72_02455</name>
</gene>
<comment type="function">
    <text evidence="8">Involved in mRNA degradation. Catalyzes the phosphorolysis of single-stranded polyribonucleotides processively in the 3'- to 5'-direction.</text>
</comment>
<dbReference type="GO" id="GO:0005829">
    <property type="term" value="C:cytosol"/>
    <property type="evidence" value="ECO:0007669"/>
    <property type="project" value="TreeGrafter"/>
</dbReference>
<dbReference type="InterPro" id="IPR004088">
    <property type="entry name" value="KH_dom_type_1"/>
</dbReference>
<dbReference type="GO" id="GO:0006396">
    <property type="term" value="P:RNA processing"/>
    <property type="evidence" value="ECO:0007669"/>
    <property type="project" value="InterPro"/>
</dbReference>
<keyword evidence="7 8" id="KW-0694">RNA-binding</keyword>
<dbReference type="FunFam" id="3.30.230.70:FF:000002">
    <property type="entry name" value="Polyribonucleotide nucleotidyltransferase"/>
    <property type="match status" value="1"/>
</dbReference>
<feature type="binding site" evidence="8">
    <location>
        <position position="480"/>
    </location>
    <ligand>
        <name>Mg(2+)</name>
        <dbReference type="ChEBI" id="CHEBI:18420"/>
    </ligand>
</feature>
<dbReference type="FunFam" id="2.40.50.140:FF:000189">
    <property type="entry name" value="Polyribonucleotide nucleotidyltransferase, putative"/>
    <property type="match status" value="1"/>
</dbReference>
<dbReference type="InterPro" id="IPR012340">
    <property type="entry name" value="NA-bd_OB-fold"/>
</dbReference>
<keyword evidence="2 8" id="KW-0963">Cytoplasm</keyword>
<dbReference type="SUPFAM" id="SSF55666">
    <property type="entry name" value="Ribonuclease PH domain 2-like"/>
    <property type="match status" value="2"/>
</dbReference>
<dbReference type="HAMAP" id="MF_01595">
    <property type="entry name" value="PNPase"/>
    <property type="match status" value="1"/>
</dbReference>
<dbReference type="CDD" id="cd04472">
    <property type="entry name" value="S1_PNPase"/>
    <property type="match status" value="1"/>
</dbReference>
<feature type="domain" description="S1 motif" evidence="9">
    <location>
        <begin position="617"/>
        <end position="685"/>
    </location>
</feature>
<dbReference type="InterPro" id="IPR015848">
    <property type="entry name" value="PNPase_PH_RNA-bd_bac/org-type"/>
</dbReference>
<evidence type="ECO:0000256" key="4">
    <source>
        <dbReference type="ARBA" id="ARBA00022695"/>
    </source>
</evidence>
<dbReference type="GO" id="GO:0000287">
    <property type="term" value="F:magnesium ion binding"/>
    <property type="evidence" value="ECO:0007669"/>
    <property type="project" value="UniProtKB-UniRule"/>
</dbReference>
<dbReference type="CDD" id="cd02393">
    <property type="entry name" value="KH-I_PNPase"/>
    <property type="match status" value="1"/>
</dbReference>
<keyword evidence="5 8" id="KW-0479">Metal-binding</keyword>
<dbReference type="InterPro" id="IPR001247">
    <property type="entry name" value="ExoRNase_PH_dom1"/>
</dbReference>
<comment type="subcellular location">
    <subcellularLocation>
        <location evidence="8">Cytoplasm</location>
    </subcellularLocation>
</comment>
<feature type="binding site" evidence="8">
    <location>
        <position position="486"/>
    </location>
    <ligand>
        <name>Mg(2+)</name>
        <dbReference type="ChEBI" id="CHEBI:18420"/>
    </ligand>
</feature>
<dbReference type="InterPro" id="IPR015847">
    <property type="entry name" value="ExoRNase_PH_dom2"/>
</dbReference>
<dbReference type="SUPFAM" id="SSF50249">
    <property type="entry name" value="Nucleic acid-binding proteins"/>
    <property type="match status" value="1"/>
</dbReference>
<dbReference type="NCBIfam" id="TIGR03591">
    <property type="entry name" value="polynuc_phos"/>
    <property type="match status" value="1"/>
</dbReference>
<dbReference type="InterPro" id="IPR027408">
    <property type="entry name" value="PNPase/RNase_PH_dom_sf"/>
</dbReference>